<dbReference type="GO" id="GO:0016567">
    <property type="term" value="P:protein ubiquitination"/>
    <property type="evidence" value="ECO:0007669"/>
    <property type="project" value="TreeGrafter"/>
</dbReference>
<keyword evidence="3" id="KW-0479">Metal-binding</keyword>
<evidence type="ECO:0000256" key="3">
    <source>
        <dbReference type="ARBA" id="ARBA00022723"/>
    </source>
</evidence>
<keyword evidence="4 6" id="KW-0863">Zinc-finger</keyword>
<dbReference type="PANTHER" id="PTHR15710">
    <property type="entry name" value="E3 UBIQUITIN-PROTEIN LIGASE PRAJA"/>
    <property type="match status" value="1"/>
</dbReference>
<gene>
    <name evidence="8" type="ORF">Nepgr_022754</name>
</gene>
<protein>
    <recommendedName>
        <fullName evidence="2">RING-type E3 ubiquitin transferase</fullName>
        <ecNumber evidence="2">2.3.2.27</ecNumber>
    </recommendedName>
</protein>
<dbReference type="PROSITE" id="PS50089">
    <property type="entry name" value="ZF_RING_2"/>
    <property type="match status" value="1"/>
</dbReference>
<comment type="catalytic activity">
    <reaction evidence="1">
        <text>S-ubiquitinyl-[E2 ubiquitin-conjugating enzyme]-L-cysteine + [acceptor protein]-L-lysine = [E2 ubiquitin-conjugating enzyme]-L-cysteine + N(6)-ubiquitinyl-[acceptor protein]-L-lysine.</text>
        <dbReference type="EC" id="2.3.2.27"/>
    </reaction>
</comment>
<keyword evidence="5" id="KW-0862">Zinc</keyword>
<evidence type="ECO:0000256" key="5">
    <source>
        <dbReference type="ARBA" id="ARBA00022833"/>
    </source>
</evidence>
<name>A0AAD3T2N2_NEPGR</name>
<comment type="caution">
    <text evidence="8">The sequence shown here is derived from an EMBL/GenBank/DDBJ whole genome shotgun (WGS) entry which is preliminary data.</text>
</comment>
<sequence>MKYLSDDVFYDFTVQEDDDGERKPSASDFDVFQIRIRFRKSRMRTPLTDSEQSFHIPRDVLLSSNHDSQSSWMPFMARILSELQVPQQIQEHMAEHFKFCAERIAMRSSGTSRGGGGRCVLPVLVRIHVRILPPERAAAMRDQIESARAAAAAAGAAMPWRDRPAAVEDSVDEMLEAVPTKTSAIEALEKVWIDETPATQAMSECAICLEEFEVGTEVTKMPCRHIYHGRCILKWLERTHFCPSCRFNMPSES</sequence>
<accession>A0AAD3T2N2</accession>
<evidence type="ECO:0000313" key="8">
    <source>
        <dbReference type="EMBL" id="GMH20912.1"/>
    </source>
</evidence>
<organism evidence="8 9">
    <name type="scientific">Nepenthes gracilis</name>
    <name type="common">Slender pitcher plant</name>
    <dbReference type="NCBI Taxonomy" id="150966"/>
    <lineage>
        <taxon>Eukaryota</taxon>
        <taxon>Viridiplantae</taxon>
        <taxon>Streptophyta</taxon>
        <taxon>Embryophyta</taxon>
        <taxon>Tracheophyta</taxon>
        <taxon>Spermatophyta</taxon>
        <taxon>Magnoliopsida</taxon>
        <taxon>eudicotyledons</taxon>
        <taxon>Gunneridae</taxon>
        <taxon>Pentapetalae</taxon>
        <taxon>Caryophyllales</taxon>
        <taxon>Nepenthaceae</taxon>
        <taxon>Nepenthes</taxon>
    </lineage>
</organism>
<dbReference type="SUPFAM" id="SSF57850">
    <property type="entry name" value="RING/U-box"/>
    <property type="match status" value="1"/>
</dbReference>
<dbReference type="InterPro" id="IPR001841">
    <property type="entry name" value="Znf_RING"/>
</dbReference>
<feature type="domain" description="RING-type" evidence="7">
    <location>
        <begin position="205"/>
        <end position="246"/>
    </location>
</feature>
<evidence type="ECO:0000256" key="2">
    <source>
        <dbReference type="ARBA" id="ARBA00012483"/>
    </source>
</evidence>
<dbReference type="GO" id="GO:0005737">
    <property type="term" value="C:cytoplasm"/>
    <property type="evidence" value="ECO:0007669"/>
    <property type="project" value="TreeGrafter"/>
</dbReference>
<dbReference type="Pfam" id="PF13639">
    <property type="entry name" value="zf-RING_2"/>
    <property type="match status" value="1"/>
</dbReference>
<dbReference type="GO" id="GO:0061630">
    <property type="term" value="F:ubiquitin protein ligase activity"/>
    <property type="evidence" value="ECO:0007669"/>
    <property type="project" value="UniProtKB-EC"/>
</dbReference>
<proteinExistence type="predicted"/>
<dbReference type="Gene3D" id="3.30.40.10">
    <property type="entry name" value="Zinc/RING finger domain, C3HC4 (zinc finger)"/>
    <property type="match status" value="1"/>
</dbReference>
<evidence type="ECO:0000256" key="6">
    <source>
        <dbReference type="PROSITE-ProRule" id="PRU00175"/>
    </source>
</evidence>
<dbReference type="AlphaFoldDB" id="A0AAD3T2N2"/>
<keyword evidence="9" id="KW-1185">Reference proteome</keyword>
<evidence type="ECO:0000256" key="4">
    <source>
        <dbReference type="ARBA" id="ARBA00022771"/>
    </source>
</evidence>
<dbReference type="PANTHER" id="PTHR15710:SF196">
    <property type="entry name" value="F6A14.12 PROTEIN-RELATED"/>
    <property type="match status" value="1"/>
</dbReference>
<dbReference type="Proteomes" id="UP001279734">
    <property type="component" value="Unassembled WGS sequence"/>
</dbReference>
<evidence type="ECO:0000313" key="9">
    <source>
        <dbReference type="Proteomes" id="UP001279734"/>
    </source>
</evidence>
<reference evidence="8" key="1">
    <citation type="submission" date="2023-05" db="EMBL/GenBank/DDBJ databases">
        <title>Nepenthes gracilis genome sequencing.</title>
        <authorList>
            <person name="Fukushima K."/>
        </authorList>
    </citation>
    <scope>NUCLEOTIDE SEQUENCE</scope>
    <source>
        <strain evidence="8">SING2019-196</strain>
    </source>
</reference>
<dbReference type="SMART" id="SM00184">
    <property type="entry name" value="RING"/>
    <property type="match status" value="1"/>
</dbReference>
<dbReference type="CDD" id="cd16454">
    <property type="entry name" value="RING-H2_PA-TM-RING"/>
    <property type="match status" value="1"/>
</dbReference>
<evidence type="ECO:0000256" key="1">
    <source>
        <dbReference type="ARBA" id="ARBA00000900"/>
    </source>
</evidence>
<dbReference type="EMBL" id="BSYO01000022">
    <property type="protein sequence ID" value="GMH20912.1"/>
    <property type="molecule type" value="Genomic_DNA"/>
</dbReference>
<evidence type="ECO:0000259" key="7">
    <source>
        <dbReference type="PROSITE" id="PS50089"/>
    </source>
</evidence>
<dbReference type="InterPro" id="IPR013083">
    <property type="entry name" value="Znf_RING/FYVE/PHD"/>
</dbReference>
<dbReference type="EC" id="2.3.2.27" evidence="2"/>
<dbReference type="GO" id="GO:0008270">
    <property type="term" value="F:zinc ion binding"/>
    <property type="evidence" value="ECO:0007669"/>
    <property type="project" value="UniProtKB-KW"/>
</dbReference>